<organism evidence="1">
    <name type="scientific">uncultured Caudovirales phage</name>
    <dbReference type="NCBI Taxonomy" id="2100421"/>
    <lineage>
        <taxon>Viruses</taxon>
        <taxon>Duplodnaviria</taxon>
        <taxon>Heunggongvirae</taxon>
        <taxon>Uroviricota</taxon>
        <taxon>Caudoviricetes</taxon>
        <taxon>Peduoviridae</taxon>
        <taxon>Maltschvirus</taxon>
        <taxon>Maltschvirus maltsch</taxon>
    </lineage>
</organism>
<proteinExistence type="predicted"/>
<reference evidence="1" key="1">
    <citation type="submission" date="2020-05" db="EMBL/GenBank/DDBJ databases">
        <authorList>
            <person name="Chiriac C."/>
            <person name="Salcher M."/>
            <person name="Ghai R."/>
            <person name="Kavagutti S V."/>
        </authorList>
    </citation>
    <scope>NUCLEOTIDE SEQUENCE</scope>
</reference>
<evidence type="ECO:0000313" key="1">
    <source>
        <dbReference type="EMBL" id="CAB4196205.1"/>
    </source>
</evidence>
<name>A0A6J5RVB4_9CAUD</name>
<protein>
    <submittedName>
        <fullName evidence="1">Uncharacterized protein</fullName>
    </submittedName>
</protein>
<sequence>MKLMRNLRTGKVAGYDAELVESGRWEVIPEPPPQDKPFDQDFINAKDAVHITLTSSSGETTEQTQA</sequence>
<gene>
    <name evidence="1" type="ORF">UFOVP1298_70</name>
</gene>
<accession>A0A6J5RVB4</accession>
<dbReference type="EMBL" id="LR797250">
    <property type="protein sequence ID" value="CAB4196205.1"/>
    <property type="molecule type" value="Genomic_DNA"/>
</dbReference>